<organism evidence="1 2">
    <name type="scientific">Octadecabacter temperatus</name>
    <dbReference type="NCBI Taxonomy" id="1458307"/>
    <lineage>
        <taxon>Bacteria</taxon>
        <taxon>Pseudomonadati</taxon>
        <taxon>Pseudomonadota</taxon>
        <taxon>Alphaproteobacteria</taxon>
        <taxon>Rhodobacterales</taxon>
        <taxon>Roseobacteraceae</taxon>
        <taxon>Octadecabacter</taxon>
    </lineage>
</organism>
<accession>A0A0K0Y6V9</accession>
<dbReference type="InterPro" id="IPR021529">
    <property type="entry name" value="DUF2798"/>
</dbReference>
<gene>
    <name evidence="1" type="ORF">OSB_20480</name>
</gene>
<reference evidence="1 2" key="1">
    <citation type="journal article" date="2015" name="Genome Announc.">
        <title>Closed Genome Sequence of Octadecabacter temperatus SB1, the First Mesophilic Species of the Genus Octadecabacter.</title>
        <authorList>
            <person name="Voget S."/>
            <person name="Billerbeck S."/>
            <person name="Simon M."/>
            <person name="Daniel R."/>
        </authorList>
    </citation>
    <scope>NUCLEOTIDE SEQUENCE [LARGE SCALE GENOMIC DNA]</scope>
    <source>
        <strain evidence="1 2">SB1</strain>
    </source>
</reference>
<dbReference type="AlphaFoldDB" id="A0A0K0Y6V9"/>
<dbReference type="RefSeq" id="WP_049834881.1">
    <property type="nucleotide sequence ID" value="NZ_CP012160.1"/>
</dbReference>
<dbReference type="Proteomes" id="UP000067444">
    <property type="component" value="Chromosome"/>
</dbReference>
<dbReference type="KEGG" id="otm:OSB_20480"/>
<evidence type="ECO:0000313" key="1">
    <source>
        <dbReference type="EMBL" id="AKS46587.1"/>
    </source>
</evidence>
<dbReference type="STRING" id="1458307.OSB_20480"/>
<protein>
    <submittedName>
        <fullName evidence="1">Uncharacterized protein</fullName>
    </submittedName>
</protein>
<name>A0A0K0Y6V9_9RHOB</name>
<keyword evidence="2" id="KW-1185">Reference proteome</keyword>
<proteinExistence type="predicted"/>
<evidence type="ECO:0000313" key="2">
    <source>
        <dbReference type="Proteomes" id="UP000067444"/>
    </source>
</evidence>
<dbReference type="Pfam" id="PF11391">
    <property type="entry name" value="DUF2798"/>
    <property type="match status" value="1"/>
</dbReference>
<dbReference type="OrthoDB" id="7159403at2"/>
<dbReference type="EMBL" id="CP012160">
    <property type="protein sequence ID" value="AKS46587.1"/>
    <property type="molecule type" value="Genomic_DNA"/>
</dbReference>
<sequence length="73" mass="8060">MIPARYSHILFGLILSFLMTGVVSAIVTVRALPPEIPFLGAWFGSWMSSWAIGFPVVLFVAPITRRLVAKLTK</sequence>